<evidence type="ECO:0000256" key="1">
    <source>
        <dbReference type="SAM" id="MobiDB-lite"/>
    </source>
</evidence>
<dbReference type="Proteomes" id="UP001174909">
    <property type="component" value="Unassembled WGS sequence"/>
</dbReference>
<gene>
    <name evidence="2" type="ORF">GBAR_LOCUS15410</name>
</gene>
<keyword evidence="3" id="KW-1185">Reference proteome</keyword>
<name>A0AA35SBC9_GEOBA</name>
<protein>
    <submittedName>
        <fullName evidence="2">Uncharacterized protein</fullName>
    </submittedName>
</protein>
<feature type="region of interest" description="Disordered" evidence="1">
    <location>
        <begin position="22"/>
        <end position="54"/>
    </location>
</feature>
<accession>A0AA35SBC9</accession>
<evidence type="ECO:0000313" key="3">
    <source>
        <dbReference type="Proteomes" id="UP001174909"/>
    </source>
</evidence>
<organism evidence="2 3">
    <name type="scientific">Geodia barretti</name>
    <name type="common">Barrett's horny sponge</name>
    <dbReference type="NCBI Taxonomy" id="519541"/>
    <lineage>
        <taxon>Eukaryota</taxon>
        <taxon>Metazoa</taxon>
        <taxon>Porifera</taxon>
        <taxon>Demospongiae</taxon>
        <taxon>Heteroscleromorpha</taxon>
        <taxon>Tetractinellida</taxon>
        <taxon>Astrophorina</taxon>
        <taxon>Geodiidae</taxon>
        <taxon>Geodia</taxon>
    </lineage>
</organism>
<reference evidence="2" key="1">
    <citation type="submission" date="2023-03" db="EMBL/GenBank/DDBJ databases">
        <authorList>
            <person name="Steffen K."/>
            <person name="Cardenas P."/>
        </authorList>
    </citation>
    <scope>NUCLEOTIDE SEQUENCE</scope>
</reference>
<feature type="compositionally biased region" description="Low complexity" evidence="1">
    <location>
        <begin position="41"/>
        <end position="50"/>
    </location>
</feature>
<evidence type="ECO:0000313" key="2">
    <source>
        <dbReference type="EMBL" id="CAI8026893.1"/>
    </source>
</evidence>
<proteinExistence type="predicted"/>
<dbReference type="EMBL" id="CASHTH010002245">
    <property type="protein sequence ID" value="CAI8026893.1"/>
    <property type="molecule type" value="Genomic_DNA"/>
</dbReference>
<sequence length="74" mass="8439">MPREQQARKDLVQSFHMPDDYTTTTSFVTTDRVRRSPSPPSFSKSPQPASNYKVHVTTPSYDDDIARDHVITSL</sequence>
<dbReference type="AlphaFoldDB" id="A0AA35SBC9"/>
<comment type="caution">
    <text evidence="2">The sequence shown here is derived from an EMBL/GenBank/DDBJ whole genome shotgun (WGS) entry which is preliminary data.</text>
</comment>